<accession>A0A873WYL8</accession>
<evidence type="ECO:0000313" key="2">
    <source>
        <dbReference type="EMBL" id="QPB15037.1"/>
    </source>
</evidence>
<dbReference type="EMBL" id="MT919636">
    <property type="protein sequence ID" value="QPB15037.1"/>
    <property type="molecule type" value="Genomic_DNA"/>
</dbReference>
<dbReference type="GeneID" id="63648281"/>
<dbReference type="RefSeq" id="YP_010041686.1">
    <property type="nucleotide sequence ID" value="NC_054207.1"/>
</dbReference>
<keyword evidence="1" id="KW-0812">Transmembrane</keyword>
<keyword evidence="2" id="KW-0496">Mitochondrion</keyword>
<keyword evidence="1" id="KW-0472">Membrane</keyword>
<dbReference type="AlphaFoldDB" id="A0A873WYL8"/>
<reference evidence="2" key="2">
    <citation type="submission" date="2020-08" db="EMBL/GenBank/DDBJ databases">
        <authorList>
            <person name="Russell S.R."/>
            <person name="Jackson C."/>
            <person name="Reyes-Prieto A."/>
        </authorList>
    </citation>
    <scope>NUCLEOTIDE SEQUENCE</scope>
    <source>
        <strain evidence="2">UTEX LB 2766</strain>
    </source>
</reference>
<protein>
    <submittedName>
        <fullName evidence="2">Uncharacterized protein</fullName>
    </submittedName>
</protein>
<feature type="transmembrane region" description="Helical" evidence="1">
    <location>
        <begin position="6"/>
        <end position="31"/>
    </location>
</feature>
<sequence length="57" mass="6990">MFLIILVIYFFIFLFFQILLLYKSFIVIKLINNLWFTKGKKIELLLDRITRACFRPT</sequence>
<name>A0A873WYL8_9EUKA</name>
<keyword evidence="1" id="KW-1133">Transmembrane helix</keyword>
<proteinExistence type="predicted"/>
<reference evidence="2" key="1">
    <citation type="journal article" date="2020" name="J. Eukaryot. Microbiol.">
        <title>High Sequence Divergence but Limited Architectural Rearrangements in Organelle Genomes of Cyanophora (Glaucophyta) Species.</title>
        <authorList>
            <person name="Russell S."/>
            <person name="Jackson C."/>
            <person name="Reyes-Prieto A."/>
        </authorList>
    </citation>
    <scope>NUCLEOTIDE SEQUENCE</scope>
    <source>
        <strain evidence="2">UTEX LB 2766</strain>
    </source>
</reference>
<gene>
    <name evidence="2" type="primary">orf2</name>
</gene>
<evidence type="ECO:0000256" key="1">
    <source>
        <dbReference type="SAM" id="Phobius"/>
    </source>
</evidence>
<organism evidence="2">
    <name type="scientific">Cyanophora biloba</name>
    <dbReference type="NCBI Taxonomy" id="1489483"/>
    <lineage>
        <taxon>Eukaryota</taxon>
        <taxon>Glaucocystophyceae</taxon>
        <taxon>Cyanophorales</taxon>
        <taxon>Cyanophoraceae</taxon>
        <taxon>Cyanophora</taxon>
    </lineage>
</organism>
<geneLocation type="mitochondrion" evidence="2"/>